<name>X6LGC9_RETFI</name>
<protein>
    <submittedName>
        <fullName evidence="1">Uncharacterized protein</fullName>
    </submittedName>
</protein>
<comment type="caution">
    <text evidence="1">The sequence shown here is derived from an EMBL/GenBank/DDBJ whole genome shotgun (WGS) entry which is preliminary data.</text>
</comment>
<dbReference type="AlphaFoldDB" id="X6LGC9"/>
<proteinExistence type="predicted"/>
<reference evidence="1 2" key="1">
    <citation type="journal article" date="2013" name="Curr. Biol.">
        <title>The Genome of the Foraminiferan Reticulomyxa filosa.</title>
        <authorList>
            <person name="Glockner G."/>
            <person name="Hulsmann N."/>
            <person name="Schleicher M."/>
            <person name="Noegel A.A."/>
            <person name="Eichinger L."/>
            <person name="Gallinger C."/>
            <person name="Pawlowski J."/>
            <person name="Sierra R."/>
            <person name="Euteneuer U."/>
            <person name="Pillet L."/>
            <person name="Moustafa A."/>
            <person name="Platzer M."/>
            <person name="Groth M."/>
            <person name="Szafranski K."/>
            <person name="Schliwa M."/>
        </authorList>
    </citation>
    <scope>NUCLEOTIDE SEQUENCE [LARGE SCALE GENOMIC DNA]</scope>
</reference>
<sequence>MFDVGLDLSSSIADQLATVSSSLMNVNNPQSIEAKTNENIPEADKKVGKEKILEKEQCWKEFYEKESILQQRLIPSLSEEMKRQLFSACVDTLSLLFEWKPVICINEQEQ</sequence>
<dbReference type="Proteomes" id="UP000023152">
    <property type="component" value="Unassembled WGS sequence"/>
</dbReference>
<accession>X6LGC9</accession>
<organism evidence="1 2">
    <name type="scientific">Reticulomyxa filosa</name>
    <dbReference type="NCBI Taxonomy" id="46433"/>
    <lineage>
        <taxon>Eukaryota</taxon>
        <taxon>Sar</taxon>
        <taxon>Rhizaria</taxon>
        <taxon>Retaria</taxon>
        <taxon>Foraminifera</taxon>
        <taxon>Monothalamids</taxon>
        <taxon>Reticulomyxidae</taxon>
        <taxon>Reticulomyxa</taxon>
    </lineage>
</organism>
<keyword evidence="2" id="KW-1185">Reference proteome</keyword>
<evidence type="ECO:0000313" key="2">
    <source>
        <dbReference type="Proteomes" id="UP000023152"/>
    </source>
</evidence>
<dbReference type="EMBL" id="ASPP01041204">
    <property type="protein sequence ID" value="ETO00386.1"/>
    <property type="molecule type" value="Genomic_DNA"/>
</dbReference>
<evidence type="ECO:0000313" key="1">
    <source>
        <dbReference type="EMBL" id="ETO00386.1"/>
    </source>
</evidence>
<gene>
    <name evidence="1" type="ORF">RFI_37061</name>
</gene>